<proteinExistence type="predicted"/>
<dbReference type="OrthoDB" id="2304369at2"/>
<dbReference type="RefSeq" id="WP_133278258.1">
    <property type="nucleotide sequence ID" value="NZ_BHYW01000023.1"/>
</dbReference>
<protein>
    <recommendedName>
        <fullName evidence="3">ABM domain-containing protein</fullName>
    </recommendedName>
</protein>
<dbReference type="Proteomes" id="UP000295257">
    <property type="component" value="Unassembled WGS sequence"/>
</dbReference>
<organism evidence="1 2">
    <name type="scientific">Companilactobacillus farciminis</name>
    <dbReference type="NCBI Taxonomy" id="1612"/>
    <lineage>
        <taxon>Bacteria</taxon>
        <taxon>Bacillati</taxon>
        <taxon>Bacillota</taxon>
        <taxon>Bacilli</taxon>
        <taxon>Lactobacillales</taxon>
        <taxon>Lactobacillaceae</taxon>
        <taxon>Companilactobacillus</taxon>
    </lineage>
</organism>
<dbReference type="AlphaFoldDB" id="A0A4R5NE01"/>
<comment type="caution">
    <text evidence="1">The sequence shown here is derived from an EMBL/GenBank/DDBJ whole genome shotgun (WGS) entry which is preliminary data.</text>
</comment>
<dbReference type="EMBL" id="PUFN01000019">
    <property type="protein sequence ID" value="TDG71810.1"/>
    <property type="molecule type" value="Genomic_DNA"/>
</dbReference>
<name>A0A4R5NE01_9LACO</name>
<gene>
    <name evidence="1" type="ORF">C5L30_002390</name>
</gene>
<evidence type="ECO:0000313" key="1">
    <source>
        <dbReference type="EMBL" id="TDG71810.1"/>
    </source>
</evidence>
<keyword evidence="2" id="KW-1185">Reference proteome</keyword>
<reference evidence="1 2" key="1">
    <citation type="journal article" date="2019" name="Appl. Microbiol. Biotechnol.">
        <title>Uncovering carbohydrate metabolism through a genotype-phenotype association study of 56 lactic acid bacteria genomes.</title>
        <authorList>
            <person name="Buron-Moles G."/>
            <person name="Chailyan A."/>
            <person name="Dolejs I."/>
            <person name="Forster J."/>
            <person name="Miks M.H."/>
        </authorList>
    </citation>
    <scope>NUCLEOTIDE SEQUENCE [LARGE SCALE GENOMIC DNA]</scope>
    <source>
        <strain evidence="1 2">ATCC 29644</strain>
    </source>
</reference>
<evidence type="ECO:0008006" key="3">
    <source>
        <dbReference type="Google" id="ProtNLM"/>
    </source>
</evidence>
<accession>A0A4R5NE01</accession>
<sequence length="154" mass="17692">MNITLKLGTYLFLKSQMSPSDTLLKPLFHANADHLLIKNLSTFAQYRGISGVYEPLNSLYSLTYLKLNPDQAKLFEEKLFSTHSYSFNSTSTAVLQKRESPREYLIIRTFDTTSQIKVWQTLLQEEIQKQIQGSNQEDFGFFSKAYVVTDETSA</sequence>
<evidence type="ECO:0000313" key="2">
    <source>
        <dbReference type="Proteomes" id="UP000295257"/>
    </source>
</evidence>